<evidence type="ECO:0000313" key="1">
    <source>
        <dbReference type="EMBL" id="GMR52203.1"/>
    </source>
</evidence>
<name>A0AAN5CWG7_9BILA</name>
<accession>A0AAN5CWG7</accession>
<gene>
    <name evidence="1" type="ORF">PMAYCL1PPCAC_22398</name>
</gene>
<protein>
    <submittedName>
        <fullName evidence="1">Uncharacterized protein</fullName>
    </submittedName>
</protein>
<dbReference type="AlphaFoldDB" id="A0AAN5CWG7"/>
<comment type="caution">
    <text evidence="1">The sequence shown here is derived from an EMBL/GenBank/DDBJ whole genome shotgun (WGS) entry which is preliminary data.</text>
</comment>
<evidence type="ECO:0000313" key="2">
    <source>
        <dbReference type="Proteomes" id="UP001328107"/>
    </source>
</evidence>
<dbReference type="Proteomes" id="UP001328107">
    <property type="component" value="Unassembled WGS sequence"/>
</dbReference>
<proteinExistence type="predicted"/>
<keyword evidence="2" id="KW-1185">Reference proteome</keyword>
<dbReference type="EMBL" id="BTRK01000005">
    <property type="protein sequence ID" value="GMR52203.1"/>
    <property type="molecule type" value="Genomic_DNA"/>
</dbReference>
<organism evidence="1 2">
    <name type="scientific">Pristionchus mayeri</name>
    <dbReference type="NCBI Taxonomy" id="1317129"/>
    <lineage>
        <taxon>Eukaryota</taxon>
        <taxon>Metazoa</taxon>
        <taxon>Ecdysozoa</taxon>
        <taxon>Nematoda</taxon>
        <taxon>Chromadorea</taxon>
        <taxon>Rhabditida</taxon>
        <taxon>Rhabditina</taxon>
        <taxon>Diplogasteromorpha</taxon>
        <taxon>Diplogasteroidea</taxon>
        <taxon>Neodiplogasteridae</taxon>
        <taxon>Pristionchus</taxon>
    </lineage>
</organism>
<sequence length="151" mass="16867">MLQNVDEHRGSAVERRAMLLRNDLKCLEWIEAGVGEYGSLLVREGVEHAHRAAEAVVERIGNADDVVPVVVHGTEALEVRVVEQIVMGERRPLRVACRATRVLYVDGVIDVNRILNRLQSILRCRANAQHQILVLPGSLHVVVLAEHHDVL</sequence>
<reference evidence="2" key="1">
    <citation type="submission" date="2022-10" db="EMBL/GenBank/DDBJ databases">
        <title>Genome assembly of Pristionchus species.</title>
        <authorList>
            <person name="Yoshida K."/>
            <person name="Sommer R.J."/>
        </authorList>
    </citation>
    <scope>NUCLEOTIDE SEQUENCE [LARGE SCALE GENOMIC DNA]</scope>
    <source>
        <strain evidence="2">RS5460</strain>
    </source>
</reference>